<accession>A0A9Q1EVP1</accession>
<feature type="compositionally biased region" description="Basic and acidic residues" evidence="1">
    <location>
        <begin position="12"/>
        <end position="26"/>
    </location>
</feature>
<sequence>MTNGGEAIVRNGDNEKNDQPRASRVRAVKDETWKVGHFLSPEFQEGKAQAGSERSRHCRVCGTVDGVFRVVAEYHYVNFRVLKMKK</sequence>
<dbReference type="EMBL" id="JAINUF010000012">
    <property type="protein sequence ID" value="KAJ8345871.1"/>
    <property type="molecule type" value="Genomic_DNA"/>
</dbReference>
<protein>
    <submittedName>
        <fullName evidence="2">Uncharacterized protein</fullName>
    </submittedName>
</protein>
<feature type="region of interest" description="Disordered" evidence="1">
    <location>
        <begin position="1"/>
        <end position="26"/>
    </location>
</feature>
<name>A0A9Q1EVP1_SYNKA</name>
<keyword evidence="3" id="KW-1185">Reference proteome</keyword>
<comment type="caution">
    <text evidence="2">The sequence shown here is derived from an EMBL/GenBank/DDBJ whole genome shotgun (WGS) entry which is preliminary data.</text>
</comment>
<evidence type="ECO:0000256" key="1">
    <source>
        <dbReference type="SAM" id="MobiDB-lite"/>
    </source>
</evidence>
<evidence type="ECO:0000313" key="3">
    <source>
        <dbReference type="Proteomes" id="UP001152622"/>
    </source>
</evidence>
<reference evidence="2" key="1">
    <citation type="journal article" date="2023" name="Science">
        <title>Genome structures resolve the early diversification of teleost fishes.</title>
        <authorList>
            <person name="Parey E."/>
            <person name="Louis A."/>
            <person name="Montfort J."/>
            <person name="Bouchez O."/>
            <person name="Roques C."/>
            <person name="Iampietro C."/>
            <person name="Lluch J."/>
            <person name="Castinel A."/>
            <person name="Donnadieu C."/>
            <person name="Desvignes T."/>
            <person name="Floi Bucao C."/>
            <person name="Jouanno E."/>
            <person name="Wen M."/>
            <person name="Mejri S."/>
            <person name="Dirks R."/>
            <person name="Jansen H."/>
            <person name="Henkel C."/>
            <person name="Chen W.J."/>
            <person name="Zahm M."/>
            <person name="Cabau C."/>
            <person name="Klopp C."/>
            <person name="Thompson A.W."/>
            <person name="Robinson-Rechavi M."/>
            <person name="Braasch I."/>
            <person name="Lecointre G."/>
            <person name="Bobe J."/>
            <person name="Postlethwait J.H."/>
            <person name="Berthelot C."/>
            <person name="Roest Crollius H."/>
            <person name="Guiguen Y."/>
        </authorList>
    </citation>
    <scope>NUCLEOTIDE SEQUENCE</scope>
    <source>
        <strain evidence="2">WJC10195</strain>
    </source>
</reference>
<dbReference type="Proteomes" id="UP001152622">
    <property type="component" value="Chromosome 12"/>
</dbReference>
<dbReference type="AlphaFoldDB" id="A0A9Q1EVP1"/>
<gene>
    <name evidence="2" type="ORF">SKAU_G00300640</name>
</gene>
<evidence type="ECO:0000313" key="2">
    <source>
        <dbReference type="EMBL" id="KAJ8345871.1"/>
    </source>
</evidence>
<organism evidence="2 3">
    <name type="scientific">Synaphobranchus kaupii</name>
    <name type="common">Kaup's arrowtooth eel</name>
    <dbReference type="NCBI Taxonomy" id="118154"/>
    <lineage>
        <taxon>Eukaryota</taxon>
        <taxon>Metazoa</taxon>
        <taxon>Chordata</taxon>
        <taxon>Craniata</taxon>
        <taxon>Vertebrata</taxon>
        <taxon>Euteleostomi</taxon>
        <taxon>Actinopterygii</taxon>
        <taxon>Neopterygii</taxon>
        <taxon>Teleostei</taxon>
        <taxon>Anguilliformes</taxon>
        <taxon>Synaphobranchidae</taxon>
        <taxon>Synaphobranchus</taxon>
    </lineage>
</organism>
<proteinExistence type="predicted"/>